<reference evidence="1" key="1">
    <citation type="submission" date="2020-11" db="EMBL/GenBank/DDBJ databases">
        <authorList>
            <person name="Whiteford S."/>
        </authorList>
    </citation>
    <scope>NUCLEOTIDE SEQUENCE</scope>
</reference>
<proteinExistence type="predicted"/>
<evidence type="ECO:0000313" key="1">
    <source>
        <dbReference type="EMBL" id="CAG9138431.1"/>
    </source>
</evidence>
<dbReference type="AlphaFoldDB" id="A0A8S4GF36"/>
<organism evidence="1 2">
    <name type="scientific">Plutella xylostella</name>
    <name type="common">Diamondback moth</name>
    <name type="synonym">Plutella maculipennis</name>
    <dbReference type="NCBI Taxonomy" id="51655"/>
    <lineage>
        <taxon>Eukaryota</taxon>
        <taxon>Metazoa</taxon>
        <taxon>Ecdysozoa</taxon>
        <taxon>Arthropoda</taxon>
        <taxon>Hexapoda</taxon>
        <taxon>Insecta</taxon>
        <taxon>Pterygota</taxon>
        <taxon>Neoptera</taxon>
        <taxon>Endopterygota</taxon>
        <taxon>Lepidoptera</taxon>
        <taxon>Glossata</taxon>
        <taxon>Ditrysia</taxon>
        <taxon>Yponomeutoidea</taxon>
        <taxon>Plutellidae</taxon>
        <taxon>Plutella</taxon>
    </lineage>
</organism>
<evidence type="ECO:0000313" key="2">
    <source>
        <dbReference type="Proteomes" id="UP000653454"/>
    </source>
</evidence>
<gene>
    <name evidence="1" type="ORF">PLXY2_LOCUS16730</name>
</gene>
<comment type="caution">
    <text evidence="1">The sequence shown here is derived from an EMBL/GenBank/DDBJ whole genome shotgun (WGS) entry which is preliminary data.</text>
</comment>
<accession>A0A8S4GF36</accession>
<dbReference type="EMBL" id="CAJHNJ030000691">
    <property type="protein sequence ID" value="CAG9138431.1"/>
    <property type="molecule type" value="Genomic_DNA"/>
</dbReference>
<dbReference type="Proteomes" id="UP000653454">
    <property type="component" value="Unassembled WGS sequence"/>
</dbReference>
<keyword evidence="2" id="KW-1185">Reference proteome</keyword>
<name>A0A8S4GF36_PLUXY</name>
<protein>
    <submittedName>
        <fullName evidence="1">(diamondback moth) hypothetical protein</fullName>
    </submittedName>
</protein>
<sequence length="101" mass="10479">MSGTTGGFPASVPLILAPDGTLQTVKSESRRGRGRGRGATTPNSLGFVGAAAAAAAAAEVAVKYFIPRTFVTSRGLRCDFINARWLADPCRERIRATSGPA</sequence>